<evidence type="ECO:0000313" key="2">
    <source>
        <dbReference type="EMBL" id="KAB7513202.1"/>
    </source>
</evidence>
<dbReference type="InterPro" id="IPR058382">
    <property type="entry name" value="DUF8069"/>
</dbReference>
<reference evidence="2 3" key="1">
    <citation type="submission" date="2019-10" db="EMBL/GenBank/DDBJ databases">
        <title>Unraveling microbial dark matter from salterns through culturing: the case of the genus Halosegnis.</title>
        <authorList>
            <person name="Duran-Viseras A."/>
            <person name="Andrei A.-S."/>
            <person name="Vera-Gargallo B."/>
            <person name="Ghai R."/>
            <person name="Sanchez-Porro C."/>
            <person name="Ventosa A."/>
        </authorList>
    </citation>
    <scope>NUCLEOTIDE SEQUENCE [LARGE SCALE GENOMIC DNA]</scope>
    <source>
        <strain evidence="2 3">F17-44</strain>
        <plasmid evidence="2">unnamed2</plasmid>
    </source>
</reference>
<gene>
    <name evidence="2" type="ORF">DMP03_12470</name>
</gene>
<geneLocation type="plasmid" evidence="2">
    <name>unnamed2</name>
</geneLocation>
<evidence type="ECO:0000259" key="1">
    <source>
        <dbReference type="Pfam" id="PF26266"/>
    </source>
</evidence>
<dbReference type="EMBL" id="QJOW01000006">
    <property type="protein sequence ID" value="KAB7513202.1"/>
    <property type="molecule type" value="Genomic_DNA"/>
</dbReference>
<feature type="domain" description="DUF8069" evidence="1">
    <location>
        <begin position="1"/>
        <end position="96"/>
    </location>
</feature>
<evidence type="ECO:0000313" key="3">
    <source>
        <dbReference type="Proteomes" id="UP000326302"/>
    </source>
</evidence>
<keyword evidence="2" id="KW-0614">Plasmid</keyword>
<sequence>MTGQDIIDDTTGDYDRLETELIAQDRDASRVATADIDETTARRLVGELVEDDVVAPIPDQRILVHEPSSTPFESITQLAVFHRGWRAATDADAEDN</sequence>
<accession>A0A5N5U607</accession>
<organism evidence="2 3">
    <name type="scientific">Halosegnis rubeus</name>
    <dbReference type="NCBI Taxonomy" id="2212850"/>
    <lineage>
        <taxon>Archaea</taxon>
        <taxon>Methanobacteriati</taxon>
        <taxon>Methanobacteriota</taxon>
        <taxon>Stenosarchaea group</taxon>
        <taxon>Halobacteria</taxon>
        <taxon>Halobacteriales</taxon>
        <taxon>Natronomonadaceae</taxon>
        <taxon>Halosegnis</taxon>
    </lineage>
</organism>
<protein>
    <recommendedName>
        <fullName evidence="1">DUF8069 domain-containing protein</fullName>
    </recommendedName>
</protein>
<dbReference type="Proteomes" id="UP000326302">
    <property type="component" value="Unassembled WGS sequence"/>
</dbReference>
<dbReference type="AlphaFoldDB" id="A0A5N5U607"/>
<dbReference type="RefSeq" id="WP_152120872.1">
    <property type="nucleotide sequence ID" value="NZ_QJOW01000006.1"/>
</dbReference>
<dbReference type="OrthoDB" id="265281at2157"/>
<name>A0A5N5U607_9EURY</name>
<dbReference type="Pfam" id="PF26266">
    <property type="entry name" value="DUF8069"/>
    <property type="match status" value="1"/>
</dbReference>
<proteinExistence type="predicted"/>
<comment type="caution">
    <text evidence="2">The sequence shown here is derived from an EMBL/GenBank/DDBJ whole genome shotgun (WGS) entry which is preliminary data.</text>
</comment>